<dbReference type="InterPro" id="IPR015813">
    <property type="entry name" value="Pyrv/PenolPyrv_kinase-like_dom"/>
</dbReference>
<reference evidence="5" key="1">
    <citation type="submission" date="2016-11" db="EMBL/GenBank/DDBJ databases">
        <authorList>
            <person name="Varghese N."/>
            <person name="Submissions S."/>
        </authorList>
    </citation>
    <scope>NUCLEOTIDE SEQUENCE [LARGE SCALE GENOMIC DNA]</scope>
    <source>
        <strain evidence="5">DSM 45627</strain>
    </source>
</reference>
<dbReference type="STRING" id="1206085.SAMN05443575_0209"/>
<keyword evidence="4" id="KW-0456">Lyase</keyword>
<dbReference type="PANTHER" id="PTHR32308:SF10">
    <property type="entry name" value="CITRATE LYASE SUBUNIT BETA"/>
    <property type="match status" value="1"/>
</dbReference>
<evidence type="ECO:0000256" key="2">
    <source>
        <dbReference type="ARBA" id="ARBA00022723"/>
    </source>
</evidence>
<protein>
    <submittedName>
        <fullName evidence="4">Citrate lyase beta subunit</fullName>
    </submittedName>
</protein>
<name>A0A1M5CDZ6_9ACTN</name>
<evidence type="ECO:0000313" key="4">
    <source>
        <dbReference type="EMBL" id="SHF52931.1"/>
    </source>
</evidence>
<evidence type="ECO:0000256" key="1">
    <source>
        <dbReference type="ARBA" id="ARBA00001946"/>
    </source>
</evidence>
<dbReference type="AlphaFoldDB" id="A0A1M5CDZ6"/>
<dbReference type="PANTHER" id="PTHR32308">
    <property type="entry name" value="LYASE BETA SUBUNIT, PUTATIVE (AFU_ORTHOLOGUE AFUA_4G13030)-RELATED"/>
    <property type="match status" value="1"/>
</dbReference>
<accession>A0A1M5CDZ6</accession>
<dbReference type="GO" id="GO:0000287">
    <property type="term" value="F:magnesium ion binding"/>
    <property type="evidence" value="ECO:0007669"/>
    <property type="project" value="TreeGrafter"/>
</dbReference>
<dbReference type="Gene3D" id="3.20.20.60">
    <property type="entry name" value="Phosphoenolpyruvate-binding domains"/>
    <property type="match status" value="2"/>
</dbReference>
<keyword evidence="2" id="KW-0479">Metal-binding</keyword>
<sequence>MPRMRHFDYLGEDDRERLFLRRPEEFGPADDLALVGVGLGATLYCPGTRPALARDIVRRSAQGVTSVVVCLEDSVPDGELAAAEHNVVAQLRELAAAADPTTLPMIFVRVRHDGQVPTLVAALDDAVRVLTGFVVPKFDEETGVPFLEAVVAASGATGHRLLVMPVLESPQVAYVESRIDNLLATRRLVDKYRHLVPAVRIGATDLSGAYGLRRSPDLTVWDVRVVADAISAVVNVFGRVAGGSYVVTGPVWEYFAAAERLFKPQLRESPFVAHADRGLRSEIIGADLDGLLREIVLDRANGLSGKTVIHPRHVAAVHALSVVTSEEFADATDVLATDGAGGAAASSYGNKMNESKPHTAWAQRTLLRARTFGVAREETSFVDLLDASLHP</sequence>
<dbReference type="InterPro" id="IPR039480">
    <property type="entry name" value="C-C_Bond_Lyase-like"/>
</dbReference>
<keyword evidence="3" id="KW-0460">Magnesium</keyword>
<proteinExistence type="predicted"/>
<dbReference type="Pfam" id="PF15617">
    <property type="entry name" value="C-C_Bond_Lyase"/>
    <property type="match status" value="1"/>
</dbReference>
<dbReference type="GO" id="GO:0006107">
    <property type="term" value="P:oxaloacetate metabolic process"/>
    <property type="evidence" value="ECO:0007669"/>
    <property type="project" value="TreeGrafter"/>
</dbReference>
<dbReference type="InterPro" id="IPR040442">
    <property type="entry name" value="Pyrv_kinase-like_dom_sf"/>
</dbReference>
<dbReference type="SUPFAM" id="SSF51621">
    <property type="entry name" value="Phosphoenolpyruvate/pyruvate domain"/>
    <property type="match status" value="1"/>
</dbReference>
<dbReference type="Proteomes" id="UP000186132">
    <property type="component" value="Unassembled WGS sequence"/>
</dbReference>
<dbReference type="GO" id="GO:0016829">
    <property type="term" value="F:lyase activity"/>
    <property type="evidence" value="ECO:0007669"/>
    <property type="project" value="UniProtKB-KW"/>
</dbReference>
<evidence type="ECO:0000256" key="3">
    <source>
        <dbReference type="ARBA" id="ARBA00022842"/>
    </source>
</evidence>
<dbReference type="EMBL" id="FQVU01000001">
    <property type="protein sequence ID" value="SHF52931.1"/>
    <property type="molecule type" value="Genomic_DNA"/>
</dbReference>
<gene>
    <name evidence="4" type="ORF">SAMN05443575_0209</name>
</gene>
<evidence type="ECO:0000313" key="5">
    <source>
        <dbReference type="Proteomes" id="UP000186132"/>
    </source>
</evidence>
<keyword evidence="5" id="KW-1185">Reference proteome</keyword>
<organism evidence="4 5">
    <name type="scientific">Jatrophihabitans endophyticus</name>
    <dbReference type="NCBI Taxonomy" id="1206085"/>
    <lineage>
        <taxon>Bacteria</taxon>
        <taxon>Bacillati</taxon>
        <taxon>Actinomycetota</taxon>
        <taxon>Actinomycetes</taxon>
        <taxon>Jatrophihabitantales</taxon>
        <taxon>Jatrophihabitantaceae</taxon>
        <taxon>Jatrophihabitans</taxon>
    </lineage>
</organism>
<comment type="cofactor">
    <cofactor evidence="1">
        <name>Mg(2+)</name>
        <dbReference type="ChEBI" id="CHEBI:18420"/>
    </cofactor>
</comment>